<dbReference type="PANTHER" id="PTHR21666:SF270">
    <property type="entry name" value="MUREIN HYDROLASE ACTIVATOR ENVC"/>
    <property type="match status" value="1"/>
</dbReference>
<keyword evidence="1 3" id="KW-0732">Signal</keyword>
<gene>
    <name evidence="6" type="ORF">IAB77_08445</name>
</gene>
<dbReference type="CDD" id="cd12797">
    <property type="entry name" value="M23_peptidase"/>
    <property type="match status" value="1"/>
</dbReference>
<comment type="caution">
    <text evidence="6">The sequence shown here is derived from an EMBL/GenBank/DDBJ whole genome shotgun (WGS) entry which is preliminary data.</text>
</comment>
<dbReference type="PANTHER" id="PTHR21666">
    <property type="entry name" value="PEPTIDASE-RELATED"/>
    <property type="match status" value="1"/>
</dbReference>
<feature type="signal peptide" evidence="3">
    <location>
        <begin position="1"/>
        <end position="33"/>
    </location>
</feature>
<dbReference type="GO" id="GO:0004222">
    <property type="term" value="F:metalloendopeptidase activity"/>
    <property type="evidence" value="ECO:0007669"/>
    <property type="project" value="TreeGrafter"/>
</dbReference>
<sequence>MKKRSFSGRVLALLLALLCAAPMLPALSTEAQAEITQSQIDALEAERDEIRAQREEMQAGIDELEGEHASLLEQKYALDAQNELYRQELELIDEQLSLYTQLVAQKEREVQSATSAETEQLAAYKRHVRALEEDGNYTYLAIIFGSSSLGELISNLDMIGEVMEADRRIYDQYTAAREQSEEVQAEYTAMLAALEEKNAEYETERAELEERIDEANQLIVQLEEEIQTNTELYLEVVAQEEALEADIQQMIADFERQEAAKNIQSTGTYIWPLPGYTPGTRTYGYRMHPILGYMRFHSGQDIGAPSGTEILAADSGVVSYCGWNGGYGNCVMINHGGGRVTLYAHMSAYNCSYGQTVTQGDVIGYVGSTGMSTGPHLHFEVRINGSTVDPMQYFSVGG</sequence>
<feature type="domain" description="Peptidoglycan hydrolase PcsB coiled-coil" evidence="5">
    <location>
        <begin position="125"/>
        <end position="181"/>
    </location>
</feature>
<dbReference type="AlphaFoldDB" id="A0A9D0ZF72"/>
<dbReference type="FunFam" id="2.70.70.10:FF:000006">
    <property type="entry name" value="M23 family peptidase"/>
    <property type="match status" value="1"/>
</dbReference>
<reference evidence="6" key="2">
    <citation type="journal article" date="2021" name="PeerJ">
        <title>Extensive microbial diversity within the chicken gut microbiome revealed by metagenomics and culture.</title>
        <authorList>
            <person name="Gilroy R."/>
            <person name="Ravi A."/>
            <person name="Getino M."/>
            <person name="Pursley I."/>
            <person name="Horton D.L."/>
            <person name="Alikhan N.F."/>
            <person name="Baker D."/>
            <person name="Gharbi K."/>
            <person name="Hall N."/>
            <person name="Watson M."/>
            <person name="Adriaenssens E.M."/>
            <person name="Foster-Nyarko E."/>
            <person name="Jarju S."/>
            <person name="Secka A."/>
            <person name="Antonio M."/>
            <person name="Oren A."/>
            <person name="Chaudhuri R.R."/>
            <person name="La Ragione R."/>
            <person name="Hildebrand F."/>
            <person name="Pallen M.J."/>
        </authorList>
    </citation>
    <scope>NUCLEOTIDE SEQUENCE</scope>
    <source>
        <strain evidence="6">ChiBcolR7-354</strain>
    </source>
</reference>
<evidence type="ECO:0000259" key="4">
    <source>
        <dbReference type="Pfam" id="PF01551"/>
    </source>
</evidence>
<organism evidence="6 7">
    <name type="scientific">Candidatus Scatomorpha intestinavium</name>
    <dbReference type="NCBI Taxonomy" id="2840922"/>
    <lineage>
        <taxon>Bacteria</taxon>
        <taxon>Bacillati</taxon>
        <taxon>Bacillota</taxon>
        <taxon>Clostridia</taxon>
        <taxon>Eubacteriales</taxon>
        <taxon>Candidatus Scatomorpha</taxon>
    </lineage>
</organism>
<evidence type="ECO:0000259" key="5">
    <source>
        <dbReference type="Pfam" id="PF24568"/>
    </source>
</evidence>
<dbReference type="Gene3D" id="6.10.250.3150">
    <property type="match status" value="1"/>
</dbReference>
<feature type="domain" description="M23ase beta-sheet core" evidence="4">
    <location>
        <begin position="295"/>
        <end position="390"/>
    </location>
</feature>
<dbReference type="EMBL" id="DVGA01000091">
    <property type="protein sequence ID" value="HIQ79270.1"/>
    <property type="molecule type" value="Genomic_DNA"/>
</dbReference>
<dbReference type="Proteomes" id="UP000824262">
    <property type="component" value="Unassembled WGS sequence"/>
</dbReference>
<evidence type="ECO:0000256" key="2">
    <source>
        <dbReference type="SAM" id="Coils"/>
    </source>
</evidence>
<dbReference type="SUPFAM" id="SSF51261">
    <property type="entry name" value="Duplicated hybrid motif"/>
    <property type="match status" value="1"/>
</dbReference>
<dbReference type="Pfam" id="PF24568">
    <property type="entry name" value="CC_PcsB"/>
    <property type="match status" value="1"/>
</dbReference>
<feature type="coiled-coil region" evidence="2">
    <location>
        <begin position="26"/>
        <end position="81"/>
    </location>
</feature>
<evidence type="ECO:0000313" key="7">
    <source>
        <dbReference type="Proteomes" id="UP000824262"/>
    </source>
</evidence>
<proteinExistence type="predicted"/>
<reference evidence="6" key="1">
    <citation type="submission" date="2020-10" db="EMBL/GenBank/DDBJ databases">
        <authorList>
            <person name="Gilroy R."/>
        </authorList>
    </citation>
    <scope>NUCLEOTIDE SEQUENCE</scope>
    <source>
        <strain evidence="6">ChiBcolR7-354</strain>
    </source>
</reference>
<evidence type="ECO:0000256" key="1">
    <source>
        <dbReference type="ARBA" id="ARBA00022729"/>
    </source>
</evidence>
<protein>
    <submittedName>
        <fullName evidence="6">Peptidoglycan DD-metalloendopeptidase family protein</fullName>
    </submittedName>
</protein>
<dbReference type="Gene3D" id="2.70.70.10">
    <property type="entry name" value="Glucose Permease (Domain IIA)"/>
    <property type="match status" value="1"/>
</dbReference>
<evidence type="ECO:0000313" key="6">
    <source>
        <dbReference type="EMBL" id="HIQ79270.1"/>
    </source>
</evidence>
<feature type="chain" id="PRO_5038636712" evidence="3">
    <location>
        <begin position="34"/>
        <end position="398"/>
    </location>
</feature>
<accession>A0A9D0ZF72</accession>
<name>A0A9D0ZF72_9FIRM</name>
<dbReference type="InterPro" id="IPR057309">
    <property type="entry name" value="PcsB_CC"/>
</dbReference>
<dbReference type="Pfam" id="PF01551">
    <property type="entry name" value="Peptidase_M23"/>
    <property type="match status" value="1"/>
</dbReference>
<dbReference type="InterPro" id="IPR016047">
    <property type="entry name" value="M23ase_b-sheet_dom"/>
</dbReference>
<evidence type="ECO:0000256" key="3">
    <source>
        <dbReference type="SAM" id="SignalP"/>
    </source>
</evidence>
<dbReference type="InterPro" id="IPR050570">
    <property type="entry name" value="Cell_wall_metabolism_enzyme"/>
</dbReference>
<keyword evidence="2" id="KW-0175">Coiled coil</keyword>
<dbReference type="InterPro" id="IPR011055">
    <property type="entry name" value="Dup_hybrid_motif"/>
</dbReference>
<feature type="coiled-coil region" evidence="2">
    <location>
        <begin position="177"/>
        <end position="260"/>
    </location>
</feature>